<accession>A0A372LIS2</accession>
<dbReference type="Pfam" id="PF00155">
    <property type="entry name" value="Aminotran_1_2"/>
    <property type="match status" value="1"/>
</dbReference>
<dbReference type="RefSeq" id="WP_117321710.1">
    <property type="nucleotide sequence ID" value="NZ_QVTD01000003.1"/>
</dbReference>
<proteinExistence type="inferred from homology"/>
<evidence type="ECO:0000256" key="4">
    <source>
        <dbReference type="ARBA" id="ARBA00022679"/>
    </source>
</evidence>
<dbReference type="PANTHER" id="PTHR43643">
    <property type="entry name" value="HISTIDINOL-PHOSPHATE AMINOTRANSFERASE 2"/>
    <property type="match status" value="1"/>
</dbReference>
<feature type="domain" description="Aminotransferase class I/classII large" evidence="8">
    <location>
        <begin position="31"/>
        <end position="350"/>
    </location>
</feature>
<dbReference type="GO" id="GO:0030170">
    <property type="term" value="F:pyridoxal phosphate binding"/>
    <property type="evidence" value="ECO:0007669"/>
    <property type="project" value="InterPro"/>
</dbReference>
<dbReference type="InterPro" id="IPR015422">
    <property type="entry name" value="PyrdxlP-dep_Trfase_small"/>
</dbReference>
<dbReference type="Proteomes" id="UP000262939">
    <property type="component" value="Unassembled WGS sequence"/>
</dbReference>
<comment type="catalytic activity">
    <reaction evidence="7">
        <text>L-histidinol phosphate + 2-oxoglutarate = 3-(imidazol-4-yl)-2-oxopropyl phosphate + L-glutamate</text>
        <dbReference type="Rhea" id="RHEA:23744"/>
        <dbReference type="ChEBI" id="CHEBI:16810"/>
        <dbReference type="ChEBI" id="CHEBI:29985"/>
        <dbReference type="ChEBI" id="CHEBI:57766"/>
        <dbReference type="ChEBI" id="CHEBI:57980"/>
        <dbReference type="EC" id="2.6.1.9"/>
    </reaction>
</comment>
<keyword evidence="3 7" id="KW-0032">Aminotransferase</keyword>
<evidence type="ECO:0000259" key="8">
    <source>
        <dbReference type="Pfam" id="PF00155"/>
    </source>
</evidence>
<keyword evidence="10" id="KW-1185">Reference proteome</keyword>
<comment type="caution">
    <text evidence="9">The sequence shown here is derived from an EMBL/GenBank/DDBJ whole genome shotgun (WGS) entry which is preliminary data.</text>
</comment>
<protein>
    <recommendedName>
        <fullName evidence="7">Histidinol-phosphate aminotransferase</fullName>
        <ecNumber evidence="7">2.6.1.9</ecNumber>
    </recommendedName>
    <alternativeName>
        <fullName evidence="7">Imidazole acetol-phosphate transaminase</fullName>
    </alternativeName>
</protein>
<dbReference type="NCBIfam" id="TIGR01141">
    <property type="entry name" value="hisC"/>
    <property type="match status" value="1"/>
</dbReference>
<name>A0A372LIS2_9BACI</name>
<dbReference type="Gene3D" id="3.40.640.10">
    <property type="entry name" value="Type I PLP-dependent aspartate aminotransferase-like (Major domain)"/>
    <property type="match status" value="1"/>
</dbReference>
<dbReference type="UniPathway" id="UPA00031">
    <property type="reaction ID" value="UER00012"/>
</dbReference>
<organism evidence="9 10">
    <name type="scientific">Peribacillus glennii</name>
    <dbReference type="NCBI Taxonomy" id="2303991"/>
    <lineage>
        <taxon>Bacteria</taxon>
        <taxon>Bacillati</taxon>
        <taxon>Bacillota</taxon>
        <taxon>Bacilli</taxon>
        <taxon>Bacillales</taxon>
        <taxon>Bacillaceae</taxon>
        <taxon>Peribacillus</taxon>
    </lineage>
</organism>
<dbReference type="HAMAP" id="MF_01023">
    <property type="entry name" value="HisC_aminotrans_2"/>
    <property type="match status" value="1"/>
</dbReference>
<dbReference type="GO" id="GO:0004400">
    <property type="term" value="F:histidinol-phosphate transaminase activity"/>
    <property type="evidence" value="ECO:0007669"/>
    <property type="project" value="UniProtKB-UniRule"/>
</dbReference>
<dbReference type="InterPro" id="IPR050106">
    <property type="entry name" value="HistidinolP_aminotransfase"/>
</dbReference>
<dbReference type="CDD" id="cd00609">
    <property type="entry name" value="AAT_like"/>
    <property type="match status" value="1"/>
</dbReference>
<dbReference type="InterPro" id="IPR004839">
    <property type="entry name" value="Aminotransferase_I/II_large"/>
</dbReference>
<reference evidence="9 10" key="1">
    <citation type="submission" date="2018-08" db="EMBL/GenBank/DDBJ databases">
        <title>Bacillus chawlae sp. nov., Bacillus glennii sp. nov., and Bacillus saganii sp. nov. Isolated from the Vehicle Assembly Building at Kennedy Space Center where the Viking Spacecraft were Assembled.</title>
        <authorList>
            <person name="Seuylemezian A."/>
            <person name="Vaishampayan P."/>
        </authorList>
    </citation>
    <scope>NUCLEOTIDE SEQUENCE [LARGE SCALE GENOMIC DNA]</scope>
    <source>
        <strain evidence="9 10">V44-8</strain>
    </source>
</reference>
<feature type="modified residue" description="N6-(pyridoxal phosphate)lysine" evidence="7">
    <location>
        <position position="222"/>
    </location>
</feature>
<dbReference type="InterPro" id="IPR015421">
    <property type="entry name" value="PyrdxlP-dep_Trfase_major"/>
</dbReference>
<dbReference type="SUPFAM" id="SSF53383">
    <property type="entry name" value="PLP-dependent transferases"/>
    <property type="match status" value="1"/>
</dbReference>
<sequence length="370" mass="41429">MKWKSAVQQLKPYQPGKSIQEVKRQYGLESITKLASNENPYGSSEAVKESVRNFSDSLAIYPDGYATLMRTTVANHVGVKETELIFGNGSDEIIQIISRSLLHPTRNTVLAAPTFPQYRHNAVIEGAEIREVELIDGAHDLTGMLAQIDENTSVVWLCTPNNPTGVYIPSADLIDFLDRVPEDVLVVIDEAYFEYVEADDYPDSVKLIESYKNLIVLRTFSKIYGLASLRIGYGIANEEIIRMLEPAREPFNTNTMGQLSAISAIGDQEFVAKCKQENRKGLQQYYRFCEEENLSYYPSQGNFILIDFGTDGDEVFQFLLERGFIVRSGNALGFPSSVRVTVGSPEQNDGIIAIMKEYLASKNREGAKMQ</sequence>
<evidence type="ECO:0000256" key="6">
    <source>
        <dbReference type="ARBA" id="ARBA00023102"/>
    </source>
</evidence>
<dbReference type="EMBL" id="QVTD01000003">
    <property type="protein sequence ID" value="RFU65536.1"/>
    <property type="molecule type" value="Genomic_DNA"/>
</dbReference>
<dbReference type="InterPro" id="IPR015424">
    <property type="entry name" value="PyrdxlP-dep_Trfase"/>
</dbReference>
<evidence type="ECO:0000313" key="10">
    <source>
        <dbReference type="Proteomes" id="UP000262939"/>
    </source>
</evidence>
<keyword evidence="6 7" id="KW-0368">Histidine biosynthesis</keyword>
<dbReference type="OrthoDB" id="9813612at2"/>
<evidence type="ECO:0000256" key="7">
    <source>
        <dbReference type="HAMAP-Rule" id="MF_01023"/>
    </source>
</evidence>
<dbReference type="EC" id="2.6.1.9" evidence="7"/>
<evidence type="ECO:0000256" key="1">
    <source>
        <dbReference type="ARBA" id="ARBA00001933"/>
    </source>
</evidence>
<dbReference type="PANTHER" id="PTHR43643:SF3">
    <property type="entry name" value="HISTIDINOL-PHOSPHATE AMINOTRANSFERASE"/>
    <property type="match status" value="1"/>
</dbReference>
<gene>
    <name evidence="7" type="primary">hisC</name>
    <name evidence="9" type="ORF">D0466_06550</name>
</gene>
<evidence type="ECO:0000313" key="9">
    <source>
        <dbReference type="EMBL" id="RFU65536.1"/>
    </source>
</evidence>
<comment type="cofactor">
    <cofactor evidence="1 7">
        <name>pyridoxal 5'-phosphate</name>
        <dbReference type="ChEBI" id="CHEBI:597326"/>
    </cofactor>
</comment>
<keyword evidence="5 7" id="KW-0663">Pyridoxal phosphate</keyword>
<keyword evidence="7" id="KW-0028">Amino-acid biosynthesis</keyword>
<comment type="pathway">
    <text evidence="7">Amino-acid biosynthesis; L-histidine biosynthesis; L-histidine from 5-phospho-alpha-D-ribose 1-diphosphate: step 7/9.</text>
</comment>
<evidence type="ECO:0000256" key="2">
    <source>
        <dbReference type="ARBA" id="ARBA00011738"/>
    </source>
</evidence>
<keyword evidence="4 7" id="KW-0808">Transferase</keyword>
<dbReference type="AlphaFoldDB" id="A0A372LIS2"/>
<dbReference type="Gene3D" id="3.90.1150.10">
    <property type="entry name" value="Aspartate Aminotransferase, domain 1"/>
    <property type="match status" value="1"/>
</dbReference>
<dbReference type="GO" id="GO:0000105">
    <property type="term" value="P:L-histidine biosynthetic process"/>
    <property type="evidence" value="ECO:0007669"/>
    <property type="project" value="UniProtKB-UniRule"/>
</dbReference>
<dbReference type="InterPro" id="IPR005861">
    <property type="entry name" value="HisP_aminotrans"/>
</dbReference>
<evidence type="ECO:0000256" key="5">
    <source>
        <dbReference type="ARBA" id="ARBA00022898"/>
    </source>
</evidence>
<comment type="subunit">
    <text evidence="2 7">Homodimer.</text>
</comment>
<evidence type="ECO:0000256" key="3">
    <source>
        <dbReference type="ARBA" id="ARBA00022576"/>
    </source>
</evidence>
<comment type="similarity">
    <text evidence="7">Belongs to the class-II pyridoxal-phosphate-dependent aminotransferase family. Histidinol-phosphate aminotransferase subfamily.</text>
</comment>